<proteinExistence type="predicted"/>
<name>A0ABY4GHN2_9BACI</name>
<evidence type="ECO:0000313" key="2">
    <source>
        <dbReference type="EMBL" id="UOQ83764.1"/>
    </source>
</evidence>
<dbReference type="Proteomes" id="UP000831537">
    <property type="component" value="Chromosome"/>
</dbReference>
<evidence type="ECO:0000313" key="3">
    <source>
        <dbReference type="Proteomes" id="UP000831537"/>
    </source>
</evidence>
<evidence type="ECO:0000256" key="1">
    <source>
        <dbReference type="SAM" id="Phobius"/>
    </source>
</evidence>
<feature type="transmembrane region" description="Helical" evidence="1">
    <location>
        <begin position="16"/>
        <end position="38"/>
    </location>
</feature>
<dbReference type="EMBL" id="CP095071">
    <property type="protein sequence ID" value="UOQ83764.1"/>
    <property type="molecule type" value="Genomic_DNA"/>
</dbReference>
<gene>
    <name evidence="2" type="ORF">MUN87_13480</name>
</gene>
<sequence>MNKKDHSLLTRSFKNISVLFFIVVLLLLFVVILINVLFGIYTWDRLYMDLINALVGVMIPLVLFNFLYDRFTQQHKDRELSEKITETMLLDEQVIDRFSNDSKKAFIQKSTESILGKTVGNMVYDTLIQSYLSKSYQYRHHFKYYISYLGDKVTKTFAVDDETIFIFNPDDYYFVREDLSFERDITNFIQSNDVRIGFSYKESTLDGLYQRAEFMFRENLWVNEEHNSMLQELSNHEMEQFVKSFLQFTIEIDGEVVPYQVIHNEGYEGFHLLLDIPETLHSSVLSKVHIRFQMPQLRTQKKFIVMISEPTEDVEIMFMHLENEMEVEAIPFLNEAESITRLPNDTIKIDIHDWILPRAGVVFVWNDRQ</sequence>
<keyword evidence="1" id="KW-0812">Transmembrane</keyword>
<dbReference type="RefSeq" id="WP_244740931.1">
    <property type="nucleotide sequence ID" value="NZ_CP095071.1"/>
</dbReference>
<accession>A0ABY4GHN2</accession>
<feature type="transmembrane region" description="Helical" evidence="1">
    <location>
        <begin position="50"/>
        <end position="68"/>
    </location>
</feature>
<keyword evidence="3" id="KW-1185">Reference proteome</keyword>
<organism evidence="2 3">
    <name type="scientific">Gracilibacillus salinarum</name>
    <dbReference type="NCBI Taxonomy" id="2932255"/>
    <lineage>
        <taxon>Bacteria</taxon>
        <taxon>Bacillati</taxon>
        <taxon>Bacillota</taxon>
        <taxon>Bacilli</taxon>
        <taxon>Bacillales</taxon>
        <taxon>Bacillaceae</taxon>
        <taxon>Gracilibacillus</taxon>
    </lineage>
</organism>
<reference evidence="2 3" key="1">
    <citation type="submission" date="2022-04" db="EMBL/GenBank/DDBJ databases">
        <title>Gracilibacillus sp. isolated from saltern.</title>
        <authorList>
            <person name="Won M."/>
            <person name="Lee C.-M."/>
            <person name="Woen H.-Y."/>
            <person name="Kwon S.-W."/>
        </authorList>
    </citation>
    <scope>NUCLEOTIDE SEQUENCE [LARGE SCALE GENOMIC DNA]</scope>
    <source>
        <strain evidence="2 3">SSPM10-3</strain>
    </source>
</reference>
<keyword evidence="1" id="KW-0472">Membrane</keyword>
<protein>
    <submittedName>
        <fullName evidence="2">Uncharacterized protein</fullName>
    </submittedName>
</protein>
<keyword evidence="1" id="KW-1133">Transmembrane helix</keyword>